<name>A0A8J2I0A7_9PLEO</name>
<dbReference type="EMBL" id="CAJRGZ010000019">
    <property type="protein sequence ID" value="CAG5159153.1"/>
    <property type="molecule type" value="Genomic_DNA"/>
</dbReference>
<gene>
    <name evidence="1" type="ORF">ALTATR162_LOCUS5440</name>
</gene>
<evidence type="ECO:0000313" key="1">
    <source>
        <dbReference type="EMBL" id="CAG5159153.1"/>
    </source>
</evidence>
<accession>A0A8J2I0A7</accession>
<dbReference type="GeneID" id="67017219"/>
<dbReference type="AlphaFoldDB" id="A0A8J2I0A7"/>
<sequence>MVRIAAVSANCLSALHITLNYVVKLFLSRKPDCPSIPSTVATQLYTFKQTHYRVVATQKAISSRPQKGTAAFSMSRYTPTPTKAKGHIDPLAKVFMWRCSDCKYVNETLASEKGSVRMLTGGDELREPMWYEEKCEMCRQKAGRGCCLLQMKPITPFQPMGEAKGKIKAPVNEDI</sequence>
<comment type="caution">
    <text evidence="1">The sequence shown here is derived from an EMBL/GenBank/DDBJ whole genome shotgun (WGS) entry which is preliminary data.</text>
</comment>
<proteinExistence type="predicted"/>
<reference evidence="1" key="1">
    <citation type="submission" date="2021-05" db="EMBL/GenBank/DDBJ databases">
        <authorList>
            <person name="Stam R."/>
        </authorList>
    </citation>
    <scope>NUCLEOTIDE SEQUENCE</scope>
    <source>
        <strain evidence="1">CS162</strain>
    </source>
</reference>
<dbReference type="OrthoDB" id="10390416at2759"/>
<protein>
    <submittedName>
        <fullName evidence="1">Uncharacterized protein</fullName>
    </submittedName>
</protein>
<evidence type="ECO:0000313" key="2">
    <source>
        <dbReference type="Proteomes" id="UP000676310"/>
    </source>
</evidence>
<dbReference type="RefSeq" id="XP_043168994.1">
    <property type="nucleotide sequence ID" value="XM_043313059.1"/>
</dbReference>
<dbReference type="Proteomes" id="UP000676310">
    <property type="component" value="Unassembled WGS sequence"/>
</dbReference>
<keyword evidence="2" id="KW-1185">Reference proteome</keyword>
<organism evidence="1 2">
    <name type="scientific">Alternaria atra</name>
    <dbReference type="NCBI Taxonomy" id="119953"/>
    <lineage>
        <taxon>Eukaryota</taxon>
        <taxon>Fungi</taxon>
        <taxon>Dikarya</taxon>
        <taxon>Ascomycota</taxon>
        <taxon>Pezizomycotina</taxon>
        <taxon>Dothideomycetes</taxon>
        <taxon>Pleosporomycetidae</taxon>
        <taxon>Pleosporales</taxon>
        <taxon>Pleosporineae</taxon>
        <taxon>Pleosporaceae</taxon>
        <taxon>Alternaria</taxon>
        <taxon>Alternaria sect. Ulocladioides</taxon>
    </lineage>
</organism>